<dbReference type="Pfam" id="PF13424">
    <property type="entry name" value="TPR_12"/>
    <property type="match status" value="3"/>
</dbReference>
<protein>
    <submittedName>
        <fullName evidence="2">Nephrocystin-3</fullName>
    </submittedName>
</protein>
<organism evidence="2 3">
    <name type="scientific">Pseudocercospora fuligena</name>
    <dbReference type="NCBI Taxonomy" id="685502"/>
    <lineage>
        <taxon>Eukaryota</taxon>
        <taxon>Fungi</taxon>
        <taxon>Dikarya</taxon>
        <taxon>Ascomycota</taxon>
        <taxon>Pezizomycotina</taxon>
        <taxon>Dothideomycetes</taxon>
        <taxon>Dothideomycetidae</taxon>
        <taxon>Mycosphaerellales</taxon>
        <taxon>Mycosphaerellaceae</taxon>
        <taxon>Pseudocercospora</taxon>
    </lineage>
</organism>
<comment type="caution">
    <text evidence="2">The sequence shown here is derived from an EMBL/GenBank/DDBJ whole genome shotgun (WGS) entry which is preliminary data.</text>
</comment>
<gene>
    <name evidence="2" type="ORF">HII31_02476</name>
</gene>
<sequence length="673" mass="77045">MEPPSAHKESRASERCIDYLPTPSHGCMLITSRSTYAASQIVDANCHVAVDPMLSDEAVQLAEKKLGSEKDHEDIKTLVKELEYLPLAIAQAVAYVRQRSATWTVRRYLEKLQKNDKSRWSLLDRDEKDLRRDREARNSIRTWEISFEHIQKEHPSAAELLSLMSFFDRQAIPKEVLSQRTITPAERTDELDDGGSDCHSPGATNDLHNESDNVTDDSDDTVSDIMGEGLEQDLEMLRAYSFITVNEDLTMFGMHRLVQLATRTWLEANGHYDGWCLQFVQNLDDSFPNGSNNENWPRCKRLYPHAIMALGVNLANDDGMLKHASLMHKAAIYANTQLSKYNESELMLLRSVRYRKRVLGMQHAATLNSMDALALVYFKKGPLLRAKDLCEEVLDNMTQSYGEGSEMAQRTMVRLAIIHDALGQHDKAEELECKVLDMRRELYPQNDPIIWDFMLVLACTYKLQMRFDEAEVLLLDVLQRMKVVYGEHHQETLRPKEGLVALYREMRRLDEAEKFQVEVLALKNEMFGEHHLSTIEAWGSLAMLFARQGRLQDAERLQVKACAKARQLLGSSHVSTLDQTSNLAAVYNDLGRHDEAERLQLDVLEKRQQIFGNDHQDTLRSMSNLAYTYGLLGRNNEAEKLQHEVVATCQRTLGEDHQDTLTSMHNLAIYRSM</sequence>
<feature type="region of interest" description="Disordered" evidence="1">
    <location>
        <begin position="178"/>
        <end position="224"/>
    </location>
</feature>
<dbReference type="AlphaFoldDB" id="A0A8H6VLF7"/>
<dbReference type="InterPro" id="IPR011990">
    <property type="entry name" value="TPR-like_helical_dom_sf"/>
</dbReference>
<dbReference type="Pfam" id="PF13374">
    <property type="entry name" value="TPR_10"/>
    <property type="match status" value="1"/>
</dbReference>
<proteinExistence type="predicted"/>
<dbReference type="PANTHER" id="PTHR46082">
    <property type="entry name" value="ATP/GTP-BINDING PROTEIN-RELATED"/>
    <property type="match status" value="1"/>
</dbReference>
<dbReference type="OrthoDB" id="3847045at2759"/>
<dbReference type="PANTHER" id="PTHR46082:SF6">
    <property type="entry name" value="AAA+ ATPASE DOMAIN-CONTAINING PROTEIN-RELATED"/>
    <property type="match status" value="1"/>
</dbReference>
<dbReference type="InterPro" id="IPR027417">
    <property type="entry name" value="P-loop_NTPase"/>
</dbReference>
<dbReference type="SUPFAM" id="SSF52540">
    <property type="entry name" value="P-loop containing nucleoside triphosphate hydrolases"/>
    <property type="match status" value="1"/>
</dbReference>
<feature type="compositionally biased region" description="Acidic residues" evidence="1">
    <location>
        <begin position="213"/>
        <end position="222"/>
    </location>
</feature>
<accession>A0A8H6VLF7</accession>
<evidence type="ECO:0000256" key="1">
    <source>
        <dbReference type="SAM" id="MobiDB-lite"/>
    </source>
</evidence>
<name>A0A8H6VLF7_9PEZI</name>
<evidence type="ECO:0000313" key="3">
    <source>
        <dbReference type="Proteomes" id="UP000660729"/>
    </source>
</evidence>
<reference evidence="2" key="1">
    <citation type="submission" date="2020-04" db="EMBL/GenBank/DDBJ databases">
        <title>Draft genome resource of the tomato pathogen Pseudocercospora fuligena.</title>
        <authorList>
            <person name="Zaccaron A."/>
        </authorList>
    </citation>
    <scope>NUCLEOTIDE SEQUENCE</scope>
    <source>
        <strain evidence="2">PF001</strain>
    </source>
</reference>
<dbReference type="EMBL" id="JABCIY010000031">
    <property type="protein sequence ID" value="KAF7196075.1"/>
    <property type="molecule type" value="Genomic_DNA"/>
</dbReference>
<dbReference type="SUPFAM" id="SSF48452">
    <property type="entry name" value="TPR-like"/>
    <property type="match status" value="3"/>
</dbReference>
<dbReference type="Gene3D" id="1.25.40.10">
    <property type="entry name" value="Tetratricopeptide repeat domain"/>
    <property type="match status" value="2"/>
</dbReference>
<dbReference type="InterPro" id="IPR053137">
    <property type="entry name" value="NLR-like"/>
</dbReference>
<evidence type="ECO:0000313" key="2">
    <source>
        <dbReference type="EMBL" id="KAF7196075.1"/>
    </source>
</evidence>
<keyword evidence="3" id="KW-1185">Reference proteome</keyword>
<dbReference type="Proteomes" id="UP000660729">
    <property type="component" value="Unassembled WGS sequence"/>
</dbReference>